<keyword evidence="7" id="KW-1185">Reference proteome</keyword>
<evidence type="ECO:0000313" key="6">
    <source>
        <dbReference type="EMBL" id="MFC3143809.1"/>
    </source>
</evidence>
<dbReference type="Pfam" id="PF03938">
    <property type="entry name" value="OmpH"/>
    <property type="match status" value="1"/>
</dbReference>
<dbReference type="SUPFAM" id="SSF111384">
    <property type="entry name" value="OmpH-like"/>
    <property type="match status" value="1"/>
</dbReference>
<comment type="similarity">
    <text evidence="1">Belongs to the Skp family.</text>
</comment>
<feature type="coiled-coil region" evidence="3">
    <location>
        <begin position="62"/>
        <end position="133"/>
    </location>
</feature>
<dbReference type="SMART" id="SM00935">
    <property type="entry name" value="OmpH"/>
    <property type="match status" value="1"/>
</dbReference>
<dbReference type="Gene3D" id="3.30.910.20">
    <property type="entry name" value="Skp domain"/>
    <property type="match status" value="1"/>
</dbReference>
<evidence type="ECO:0000256" key="2">
    <source>
        <dbReference type="ARBA" id="ARBA00022729"/>
    </source>
</evidence>
<dbReference type="PANTHER" id="PTHR35089">
    <property type="entry name" value="CHAPERONE PROTEIN SKP"/>
    <property type="match status" value="1"/>
</dbReference>
<accession>A0ABV7GQC6</accession>
<feature type="region of interest" description="Disordered" evidence="4">
    <location>
        <begin position="192"/>
        <end position="233"/>
    </location>
</feature>
<keyword evidence="2 5" id="KW-0732">Signal</keyword>
<reference evidence="7" key="1">
    <citation type="journal article" date="2019" name="Int. J. Syst. Evol. Microbiol.">
        <title>The Global Catalogue of Microorganisms (GCM) 10K type strain sequencing project: providing services to taxonomists for standard genome sequencing and annotation.</title>
        <authorList>
            <consortium name="The Broad Institute Genomics Platform"/>
            <consortium name="The Broad Institute Genome Sequencing Center for Infectious Disease"/>
            <person name="Wu L."/>
            <person name="Ma J."/>
        </authorList>
    </citation>
    <scope>NUCLEOTIDE SEQUENCE [LARGE SCALE GENOMIC DNA]</scope>
    <source>
        <strain evidence="7">KCTC 52366</strain>
    </source>
</reference>
<protein>
    <submittedName>
        <fullName evidence="6">OmpH family outer membrane protein</fullName>
    </submittedName>
</protein>
<feature type="signal peptide" evidence="5">
    <location>
        <begin position="1"/>
        <end position="31"/>
    </location>
</feature>
<dbReference type="InterPro" id="IPR024930">
    <property type="entry name" value="Skp_dom_sf"/>
</dbReference>
<evidence type="ECO:0000256" key="1">
    <source>
        <dbReference type="ARBA" id="ARBA00009091"/>
    </source>
</evidence>
<evidence type="ECO:0000256" key="5">
    <source>
        <dbReference type="SAM" id="SignalP"/>
    </source>
</evidence>
<gene>
    <name evidence="6" type="ORF">ACFOGP_13895</name>
</gene>
<evidence type="ECO:0000313" key="7">
    <source>
        <dbReference type="Proteomes" id="UP001595632"/>
    </source>
</evidence>
<keyword evidence="3" id="KW-0175">Coiled coil</keyword>
<organism evidence="6 7">
    <name type="scientific">Psychromarinibacter halotolerans</name>
    <dbReference type="NCBI Taxonomy" id="1775175"/>
    <lineage>
        <taxon>Bacteria</taxon>
        <taxon>Pseudomonadati</taxon>
        <taxon>Pseudomonadota</taxon>
        <taxon>Alphaproteobacteria</taxon>
        <taxon>Rhodobacterales</taxon>
        <taxon>Paracoccaceae</taxon>
        <taxon>Psychromarinibacter</taxon>
    </lineage>
</organism>
<evidence type="ECO:0000256" key="4">
    <source>
        <dbReference type="SAM" id="MobiDB-lite"/>
    </source>
</evidence>
<dbReference type="EMBL" id="JBHRTB010000010">
    <property type="protein sequence ID" value="MFC3143809.1"/>
    <property type="molecule type" value="Genomic_DNA"/>
</dbReference>
<sequence length="233" mass="25702">MARFHRAGRLYRLVAGLLMTVLVAAGAPAAAQDNQPPLVGFPILTLDQERLYGESRAAARIIDEIETRASELAAENRQIEAELSAEELELTERRETMPPDEFRPLADAFDEKVQRIRAEQDGKERDLQTMRDEERQLFLRRITPILAELARERGALMILDRRTVLLSAETVDITEDAITRIDDVLLDADGNLTEPLPAPPVERPADLLSPPDPAPTAPDAVETPGDAGPADAD</sequence>
<name>A0ABV7GQC6_9RHOB</name>
<feature type="chain" id="PRO_5046241055" evidence="5">
    <location>
        <begin position="32"/>
        <end position="233"/>
    </location>
</feature>
<dbReference type="RefSeq" id="WP_275631082.1">
    <property type="nucleotide sequence ID" value="NZ_JARGYD010000001.1"/>
</dbReference>
<dbReference type="InterPro" id="IPR005632">
    <property type="entry name" value="Chaperone_Skp"/>
</dbReference>
<comment type="caution">
    <text evidence="6">The sequence shown here is derived from an EMBL/GenBank/DDBJ whole genome shotgun (WGS) entry which is preliminary data.</text>
</comment>
<evidence type="ECO:0000256" key="3">
    <source>
        <dbReference type="SAM" id="Coils"/>
    </source>
</evidence>
<proteinExistence type="inferred from homology"/>
<dbReference type="Proteomes" id="UP001595632">
    <property type="component" value="Unassembled WGS sequence"/>
</dbReference>
<dbReference type="PANTHER" id="PTHR35089:SF1">
    <property type="entry name" value="CHAPERONE PROTEIN SKP"/>
    <property type="match status" value="1"/>
</dbReference>